<evidence type="ECO:0000256" key="6">
    <source>
        <dbReference type="SAM" id="Phobius"/>
    </source>
</evidence>
<dbReference type="KEGG" id="mpj:MPNE_0509"/>
<dbReference type="PaxDb" id="722438-MPNE_0509"/>
<feature type="transmembrane region" description="Helical" evidence="6">
    <location>
        <begin position="253"/>
        <end position="274"/>
    </location>
</feature>
<feature type="transmembrane region" description="Helical" evidence="6">
    <location>
        <begin position="341"/>
        <end position="364"/>
    </location>
</feature>
<keyword evidence="5 6" id="KW-0472">Membrane</keyword>
<dbReference type="InterPro" id="IPR022791">
    <property type="entry name" value="L-PG_synthase/AglD"/>
</dbReference>
<accession>A0A0H3DKQ5</accession>
<evidence type="ECO:0000256" key="2">
    <source>
        <dbReference type="ARBA" id="ARBA00022475"/>
    </source>
</evidence>
<organism evidence="7 8">
    <name type="scientific">Mycoplasmoides pneumoniae (strain ATCC 15531 / DSM 23978 / CIP 103766 / NBRC 14401 / NCTC 10119 / FH)</name>
    <name type="common">Mycoplasma pneumoniae</name>
    <dbReference type="NCBI Taxonomy" id="722438"/>
    <lineage>
        <taxon>Bacteria</taxon>
        <taxon>Bacillati</taxon>
        <taxon>Mycoplasmatota</taxon>
        <taxon>Mycoplasmoidales</taxon>
        <taxon>Mycoplasmoidaceae</taxon>
        <taxon>Mycoplasmoides</taxon>
    </lineage>
</organism>
<evidence type="ECO:0000313" key="7">
    <source>
        <dbReference type="EMBL" id="ADK86824.1"/>
    </source>
</evidence>
<dbReference type="AlphaFoldDB" id="A0A0H3DKQ5"/>
<dbReference type="GeneID" id="66608898"/>
<feature type="transmembrane region" description="Helical" evidence="6">
    <location>
        <begin position="15"/>
        <end position="37"/>
    </location>
</feature>
<evidence type="ECO:0000256" key="4">
    <source>
        <dbReference type="ARBA" id="ARBA00022989"/>
    </source>
</evidence>
<dbReference type="PATRIC" id="fig|722438.3.peg.491"/>
<comment type="subcellular location">
    <subcellularLocation>
        <location evidence="1">Cell membrane</location>
        <topology evidence="1">Multi-pass membrane protein</topology>
    </subcellularLocation>
</comment>
<reference evidence="7 8" key="1">
    <citation type="journal article" date="2010" name="Appl. Environ. Microbiol.">
        <title>Targeted chromosomal knockouts in Mycoplasma pneumoniae.</title>
        <authorList>
            <person name="Krishnakumar R."/>
            <person name="Assad-Garcia N."/>
            <person name="Benders G.A."/>
            <person name="Phan Q."/>
            <person name="Montague M.G."/>
            <person name="Glass J.I."/>
        </authorList>
    </citation>
    <scope>NUCLEOTIDE SEQUENCE [LARGE SCALE GENOMIC DNA]</scope>
    <source>
        <strain evidence="8">ATCC 15531 / DSM 22911 / NBRC 14401 / NCTC 10119 / FH</strain>
    </source>
</reference>
<dbReference type="RefSeq" id="WP_014574981.1">
    <property type="nucleotide sequence ID" value="NZ_CP010546.1"/>
</dbReference>
<dbReference type="EMBL" id="CP002077">
    <property type="protein sequence ID" value="ADK86824.1"/>
    <property type="molecule type" value="Genomic_DNA"/>
</dbReference>
<dbReference type="Pfam" id="PF03706">
    <property type="entry name" value="LPG_synthase_TM"/>
    <property type="match status" value="1"/>
</dbReference>
<feature type="transmembrane region" description="Helical" evidence="6">
    <location>
        <begin position="131"/>
        <end position="154"/>
    </location>
</feature>
<name>A0A0H3DKQ5_MYCPB</name>
<evidence type="ECO:0000256" key="5">
    <source>
        <dbReference type="ARBA" id="ARBA00023136"/>
    </source>
</evidence>
<keyword evidence="2" id="KW-1003">Cell membrane</keyword>
<keyword evidence="4 6" id="KW-1133">Transmembrane helix</keyword>
<feature type="transmembrane region" description="Helical" evidence="6">
    <location>
        <begin position="174"/>
        <end position="196"/>
    </location>
</feature>
<feature type="transmembrane region" description="Helical" evidence="6">
    <location>
        <begin position="58"/>
        <end position="81"/>
    </location>
</feature>
<evidence type="ECO:0000256" key="1">
    <source>
        <dbReference type="ARBA" id="ARBA00004651"/>
    </source>
</evidence>
<dbReference type="eggNOG" id="COG0392">
    <property type="taxonomic scope" value="Bacteria"/>
</dbReference>
<evidence type="ECO:0000256" key="3">
    <source>
        <dbReference type="ARBA" id="ARBA00022692"/>
    </source>
</evidence>
<evidence type="ECO:0000313" key="8">
    <source>
        <dbReference type="Proteomes" id="UP000007756"/>
    </source>
</evidence>
<dbReference type="Proteomes" id="UP000007756">
    <property type="component" value="Chromosome"/>
</dbReference>
<proteinExistence type="predicted"/>
<dbReference type="STRING" id="722438.F539_02445"/>
<protein>
    <submittedName>
        <fullName evidence="7">Uncharacterized protein</fullName>
    </submittedName>
</protein>
<sequence length="395" mass="45633">MSTPKSASFFTRKNILAFSFFIAFLVVVSVLVTVFFLDIKTGDVKTIINTINRTNWPWILLIVLGIVVTLAWNIIINWWVARRFCFHAPWWEWVLFACVVQFFQIVTPLSLGQDPFRLYWFIKKGMKKQTAVLLVTSTGAFWNLAQALITWPSFFVLSQNYALLEQNHEGFVSYWFSFAGMIFDVVVAILFIFIAYSKRMHVLIYSGVNQFRKWIKRPYLTKEQIYQRFIDKAEFNKLYGLEIKRLGLTIFKLLANILIAVVGYFSVFAVFAIVKKENATNNVIDQYSTADIFNITNIAITASNFIPVPSGEGATQFVMTSFLNAFKSAVGIESQVKQGVFLWRFLSVYIPAILFSLCFIGWVVKVVIEFKHPKPVLPTVNLINHHFWNNKKLHN</sequence>
<dbReference type="HOGENOM" id="CLU_629808_0_0_14"/>
<keyword evidence="3 6" id="KW-0812">Transmembrane</keyword>
<dbReference type="GO" id="GO:0005886">
    <property type="term" value="C:plasma membrane"/>
    <property type="evidence" value="ECO:0007669"/>
    <property type="project" value="UniProtKB-SubCell"/>
</dbReference>
<feature type="transmembrane region" description="Helical" evidence="6">
    <location>
        <begin position="93"/>
        <end position="111"/>
    </location>
</feature>
<gene>
    <name evidence="7" type="ordered locus">MPNE_0509</name>
</gene>